<keyword evidence="2" id="KW-0808">Transferase</keyword>
<dbReference type="GO" id="GO:0005524">
    <property type="term" value="F:ATP binding"/>
    <property type="evidence" value="ECO:0007669"/>
    <property type="project" value="InterPro"/>
</dbReference>
<dbReference type="OrthoDB" id="5040374at2759"/>
<dbReference type="PROSITE" id="PS50011">
    <property type="entry name" value="PROTEIN_KINASE_DOM"/>
    <property type="match status" value="1"/>
</dbReference>
<dbReference type="Pfam" id="PF00069">
    <property type="entry name" value="Pkinase"/>
    <property type="match status" value="1"/>
</dbReference>
<dbReference type="Gene3D" id="1.10.510.10">
    <property type="entry name" value="Transferase(Phosphotransferase) domain 1"/>
    <property type="match status" value="1"/>
</dbReference>
<proteinExistence type="predicted"/>
<keyword evidence="3" id="KW-1185">Reference proteome</keyword>
<dbReference type="InterPro" id="IPR000719">
    <property type="entry name" value="Prot_kinase_dom"/>
</dbReference>
<dbReference type="GO" id="GO:0004674">
    <property type="term" value="F:protein serine/threonine kinase activity"/>
    <property type="evidence" value="ECO:0007669"/>
    <property type="project" value="UniProtKB-KW"/>
</dbReference>
<name>X0BGC0_FUSOX</name>
<keyword evidence="2" id="KW-0418">Kinase</keyword>
<dbReference type="HOGENOM" id="CLU_582704_0_0_1"/>
<dbReference type="SUPFAM" id="SSF56112">
    <property type="entry name" value="Protein kinase-like (PK-like)"/>
    <property type="match status" value="1"/>
</dbReference>
<accession>X0BGC0</accession>
<gene>
    <name evidence="2" type="ORF">FOQG_14633</name>
</gene>
<organism evidence="2 3">
    <name type="scientific">Fusarium oxysporum f. sp. raphani 54005</name>
    <dbReference type="NCBI Taxonomy" id="1089458"/>
    <lineage>
        <taxon>Eukaryota</taxon>
        <taxon>Fungi</taxon>
        <taxon>Dikarya</taxon>
        <taxon>Ascomycota</taxon>
        <taxon>Pezizomycotina</taxon>
        <taxon>Sordariomycetes</taxon>
        <taxon>Hypocreomycetidae</taxon>
        <taxon>Hypocreales</taxon>
        <taxon>Nectriaceae</taxon>
        <taxon>Fusarium</taxon>
        <taxon>Fusarium oxysporum species complex</taxon>
    </lineage>
</organism>
<dbReference type="Proteomes" id="UP000030663">
    <property type="component" value="Unassembled WGS sequence"/>
</dbReference>
<dbReference type="SMART" id="SM00220">
    <property type="entry name" value="S_TKc"/>
    <property type="match status" value="1"/>
</dbReference>
<sequence length="469" mass="51326">MDFSSFDLPFTIAEDHTAQPVSTGSAYDFRETIDGTLARRSLANTPDCLISKLAGLKLDSSSAVFRSRIVAVANEDKGVMVKGDGKPIDLLSGSLSIEQVPDKPSFSISSDKVAIQGYYLPGEDDVIIHGHGHDNNELEIAKYSSATGKMASPRVVGTQFRLDDGVWQVSEPSGMQFHLYVFPKTSVGLPTCQSTSTRVFRGRHAQHGLVSIKFVVHHAGNSIQQLAQRWCSEVSAARRTNHPFLTKVLSADARLLSLCLDGQPILLYNKDDKNYFTGTLDEGRQLCIQIASGLVFLHSEIGKPHLAVNPSNIFKRGEIFSLSGFQMTEDRSGSNIAFDGMEWYAAPEHIFGEQAAPQEDGHEDAKKDVFSLAITLAYVWRCIPLPDTFSGPMRLPRAQWLRNIEHIRQTNIGRNADPAMNILLRGLDPKPKTRCSSRKLLELAIDGFEDSAEVILKASVAGATVGAVG</sequence>
<evidence type="ECO:0000313" key="3">
    <source>
        <dbReference type="Proteomes" id="UP000030663"/>
    </source>
</evidence>
<keyword evidence="2" id="KW-0723">Serine/threonine-protein kinase</keyword>
<feature type="domain" description="Protein kinase" evidence="1">
    <location>
        <begin position="185"/>
        <end position="449"/>
    </location>
</feature>
<dbReference type="AlphaFoldDB" id="X0BGC0"/>
<reference evidence="2 3" key="1">
    <citation type="submission" date="2011-11" db="EMBL/GenBank/DDBJ databases">
        <title>The Genome Sequence of Fusarium oxysporum PHW815.</title>
        <authorList>
            <consortium name="The Broad Institute Genome Sequencing Platform"/>
            <person name="Ma L.-J."/>
            <person name="Gale L.R."/>
            <person name="Schwartz D.C."/>
            <person name="Zhou S."/>
            <person name="Corby-Kistler H."/>
            <person name="Young S.K."/>
            <person name="Zeng Q."/>
            <person name="Gargeya S."/>
            <person name="Fitzgerald M."/>
            <person name="Haas B."/>
            <person name="Abouelleil A."/>
            <person name="Alvarado L."/>
            <person name="Arachchi H.M."/>
            <person name="Berlin A."/>
            <person name="Brown A."/>
            <person name="Chapman S.B."/>
            <person name="Chen Z."/>
            <person name="Dunbar C."/>
            <person name="Freedman E."/>
            <person name="Gearin G."/>
            <person name="Goldberg J."/>
            <person name="Griggs A."/>
            <person name="Gujja S."/>
            <person name="Heiman D."/>
            <person name="Howarth C."/>
            <person name="Larson L."/>
            <person name="Lui A."/>
            <person name="MacDonald P.J.P."/>
            <person name="Montmayeur A."/>
            <person name="Murphy C."/>
            <person name="Neiman D."/>
            <person name="Pearson M."/>
            <person name="Priest M."/>
            <person name="Roberts A."/>
            <person name="Saif S."/>
            <person name="Shea T."/>
            <person name="Shenoy N."/>
            <person name="Sisk P."/>
            <person name="Stolte C."/>
            <person name="Sykes S."/>
            <person name="Wortman J."/>
            <person name="Nusbaum C."/>
            <person name="Birren B."/>
        </authorList>
    </citation>
    <scope>NUCLEOTIDE SEQUENCE [LARGE SCALE GENOMIC DNA]</scope>
    <source>
        <strain evidence="2 3">54005</strain>
    </source>
</reference>
<dbReference type="InterPro" id="IPR011009">
    <property type="entry name" value="Kinase-like_dom_sf"/>
</dbReference>
<evidence type="ECO:0000313" key="2">
    <source>
        <dbReference type="EMBL" id="EXK80861.1"/>
    </source>
</evidence>
<evidence type="ECO:0000259" key="1">
    <source>
        <dbReference type="PROSITE" id="PS50011"/>
    </source>
</evidence>
<dbReference type="EMBL" id="JH658434">
    <property type="protein sequence ID" value="EXK80861.1"/>
    <property type="molecule type" value="Genomic_DNA"/>
</dbReference>
<protein>
    <submittedName>
        <fullName evidence="2">Serine/threonine protein kinase</fullName>
    </submittedName>
</protein>